<protein>
    <submittedName>
        <fullName evidence="2">Uncharacterized protein</fullName>
    </submittedName>
</protein>
<sequence length="61" mass="6595">MLGAEGCSATAHDGTAVDVIRTADSGTNRQRFLPNPSDRRTDARQVHCQLHSVETGRGMSR</sequence>
<dbReference type="AlphaFoldDB" id="A0A6J4U5A6"/>
<evidence type="ECO:0000256" key="1">
    <source>
        <dbReference type="SAM" id="MobiDB-lite"/>
    </source>
</evidence>
<dbReference type="EMBL" id="CADCWG010000036">
    <property type="protein sequence ID" value="CAA9538815.1"/>
    <property type="molecule type" value="Genomic_DNA"/>
</dbReference>
<feature type="region of interest" description="Disordered" evidence="1">
    <location>
        <begin position="23"/>
        <end position="44"/>
    </location>
</feature>
<evidence type="ECO:0000313" key="2">
    <source>
        <dbReference type="EMBL" id="CAA9538815.1"/>
    </source>
</evidence>
<proteinExistence type="predicted"/>
<name>A0A6J4U5A6_9BACT</name>
<organism evidence="2">
    <name type="scientific">uncultured Thermomicrobiales bacterium</name>
    <dbReference type="NCBI Taxonomy" id="1645740"/>
    <lineage>
        <taxon>Bacteria</taxon>
        <taxon>Pseudomonadati</taxon>
        <taxon>Thermomicrobiota</taxon>
        <taxon>Thermomicrobia</taxon>
        <taxon>Thermomicrobiales</taxon>
        <taxon>environmental samples</taxon>
    </lineage>
</organism>
<gene>
    <name evidence="2" type="ORF">AVDCRST_MAG49-620</name>
</gene>
<reference evidence="2" key="1">
    <citation type="submission" date="2020-02" db="EMBL/GenBank/DDBJ databases">
        <authorList>
            <person name="Meier V. D."/>
        </authorList>
    </citation>
    <scope>NUCLEOTIDE SEQUENCE</scope>
    <source>
        <strain evidence="2">AVDCRST_MAG49</strain>
    </source>
</reference>
<accession>A0A6J4U5A6</accession>